<evidence type="ECO:0000313" key="2">
    <source>
        <dbReference type="EMBL" id="UWD34944.1"/>
    </source>
</evidence>
<dbReference type="PANTHER" id="PTHR11803">
    <property type="entry name" value="2-IMINOBUTANOATE/2-IMINOPROPANOATE DEAMINASE RIDA"/>
    <property type="match status" value="1"/>
</dbReference>
<dbReference type="InterPro" id="IPR019897">
    <property type="entry name" value="RidA_CS"/>
</dbReference>
<reference evidence="2" key="1">
    <citation type="submission" date="2022-08" db="EMBL/GenBank/DDBJ databases">
        <title>Complete genome sequence of Mycoplasma cottewii type strain VIS.</title>
        <authorList>
            <person name="Spergser J."/>
        </authorList>
    </citation>
    <scope>NUCLEOTIDE SEQUENCE</scope>
    <source>
        <strain evidence="2">VIS</strain>
    </source>
</reference>
<comment type="similarity">
    <text evidence="1">Belongs to the RutC family.</text>
</comment>
<dbReference type="NCBIfam" id="TIGR00004">
    <property type="entry name" value="Rid family detoxifying hydrolase"/>
    <property type="match status" value="1"/>
</dbReference>
<proteinExistence type="inferred from homology"/>
<dbReference type="InterPro" id="IPR006056">
    <property type="entry name" value="RidA"/>
</dbReference>
<dbReference type="Gene3D" id="3.30.1330.40">
    <property type="entry name" value="RutC-like"/>
    <property type="match status" value="1"/>
</dbReference>
<dbReference type="InterPro" id="IPR035959">
    <property type="entry name" value="RutC-like_sf"/>
</dbReference>
<dbReference type="SUPFAM" id="SSF55298">
    <property type="entry name" value="YjgF-like"/>
    <property type="match status" value="1"/>
</dbReference>
<evidence type="ECO:0000256" key="1">
    <source>
        <dbReference type="ARBA" id="ARBA00010552"/>
    </source>
</evidence>
<dbReference type="PANTHER" id="PTHR11803:SF39">
    <property type="entry name" value="2-IMINOBUTANOATE_2-IMINOPROPANOATE DEAMINASE"/>
    <property type="match status" value="1"/>
</dbReference>
<dbReference type="Pfam" id="PF01042">
    <property type="entry name" value="Ribonuc_L-PSP"/>
    <property type="match status" value="1"/>
</dbReference>
<dbReference type="CDD" id="cd00448">
    <property type="entry name" value="YjgF_YER057c_UK114_family"/>
    <property type="match status" value="1"/>
</dbReference>
<organism evidence="2 3">
    <name type="scientific">Mycoplasma cottewii</name>
    <dbReference type="NCBI Taxonomy" id="51364"/>
    <lineage>
        <taxon>Bacteria</taxon>
        <taxon>Bacillati</taxon>
        <taxon>Mycoplasmatota</taxon>
        <taxon>Mollicutes</taxon>
        <taxon>Mycoplasmataceae</taxon>
        <taxon>Mycoplasma</taxon>
    </lineage>
</organism>
<dbReference type="InterPro" id="IPR006175">
    <property type="entry name" value="YjgF/YER057c/UK114"/>
</dbReference>
<name>A0ABY5U0X9_9MOLU</name>
<dbReference type="EMBL" id="CP103424">
    <property type="protein sequence ID" value="UWD34944.1"/>
    <property type="molecule type" value="Genomic_DNA"/>
</dbReference>
<gene>
    <name evidence="2" type="ORF">NX779_04015</name>
</gene>
<dbReference type="PROSITE" id="PS01094">
    <property type="entry name" value="UPF0076"/>
    <property type="match status" value="1"/>
</dbReference>
<dbReference type="Proteomes" id="UP001059819">
    <property type="component" value="Chromosome"/>
</dbReference>
<accession>A0ABY5U0X9</accession>
<protein>
    <submittedName>
        <fullName evidence="2">RidA family protein</fullName>
    </submittedName>
</protein>
<sequence length="134" mass="14849">MKMKVINTNNAPKAIGPYSQAIQICNGTLYLSGQLGLDAKTMELPECLIEQTKNVFANIDAILKEAGYSKNDVVKTLVLLKDINSFSKVNELYEEYFEDHKPARSAFQVAALPKDAAIEIEVIAYKNSNNNCSM</sequence>
<evidence type="ECO:0000313" key="3">
    <source>
        <dbReference type="Proteomes" id="UP001059819"/>
    </source>
</evidence>
<keyword evidence="3" id="KW-1185">Reference proteome</keyword>